<dbReference type="Pfam" id="PF24681">
    <property type="entry name" value="Kelch_KLHDC2_KLHL20_DRC7"/>
    <property type="match status" value="1"/>
</dbReference>
<feature type="signal peptide" evidence="5">
    <location>
        <begin position="1"/>
        <end position="19"/>
    </location>
</feature>
<keyword evidence="1" id="KW-0880">Kelch repeat</keyword>
<keyword evidence="5" id="KW-0732">Signal</keyword>
<dbReference type="SUPFAM" id="SSF50965">
    <property type="entry name" value="Galactose oxidase, central domain"/>
    <property type="match status" value="1"/>
</dbReference>
<dbReference type="OrthoDB" id="2363417at2759"/>
<gene>
    <name evidence="6" type="ORF">INT45_013560</name>
</gene>
<protein>
    <recommendedName>
        <fullName evidence="8">Kelch repeat protein</fullName>
    </recommendedName>
</protein>
<proteinExistence type="predicted"/>
<dbReference type="InterPro" id="IPR015915">
    <property type="entry name" value="Kelch-typ_b-propeller"/>
</dbReference>
<keyword evidence="2" id="KW-0677">Repeat</keyword>
<evidence type="ECO:0000313" key="6">
    <source>
        <dbReference type="EMBL" id="KAG2213549.1"/>
    </source>
</evidence>
<organism evidence="6 7">
    <name type="scientific">Circinella minor</name>
    <dbReference type="NCBI Taxonomy" id="1195481"/>
    <lineage>
        <taxon>Eukaryota</taxon>
        <taxon>Fungi</taxon>
        <taxon>Fungi incertae sedis</taxon>
        <taxon>Mucoromycota</taxon>
        <taxon>Mucoromycotina</taxon>
        <taxon>Mucoromycetes</taxon>
        <taxon>Mucorales</taxon>
        <taxon>Lichtheimiaceae</taxon>
        <taxon>Circinella</taxon>
    </lineage>
</organism>
<dbReference type="Proteomes" id="UP000646827">
    <property type="component" value="Unassembled WGS sequence"/>
</dbReference>
<feature type="compositionally biased region" description="Low complexity" evidence="3">
    <location>
        <begin position="361"/>
        <end position="371"/>
    </location>
</feature>
<keyword evidence="4" id="KW-1133">Transmembrane helix</keyword>
<evidence type="ECO:0000256" key="2">
    <source>
        <dbReference type="ARBA" id="ARBA00022737"/>
    </source>
</evidence>
<evidence type="ECO:0000256" key="5">
    <source>
        <dbReference type="SAM" id="SignalP"/>
    </source>
</evidence>
<dbReference type="AlphaFoldDB" id="A0A8H7VGD7"/>
<dbReference type="InterPro" id="IPR011043">
    <property type="entry name" value="Gal_Oxase/kelch_b-propeller"/>
</dbReference>
<dbReference type="Gene3D" id="2.120.10.80">
    <property type="entry name" value="Kelch-type beta propeller"/>
    <property type="match status" value="2"/>
</dbReference>
<dbReference type="PANTHER" id="PTHR46093:SF18">
    <property type="entry name" value="FIBRONECTIN TYPE-III DOMAIN-CONTAINING PROTEIN"/>
    <property type="match status" value="1"/>
</dbReference>
<evidence type="ECO:0000313" key="7">
    <source>
        <dbReference type="Proteomes" id="UP000646827"/>
    </source>
</evidence>
<feature type="region of interest" description="Disordered" evidence="3">
    <location>
        <begin position="348"/>
        <end position="371"/>
    </location>
</feature>
<sequence>MRIILCTLAATFIVPQVFAAPEQRYTGDSVLLNKRLYYFGGRPDNKGNSATIQDLIFLDISKSFNVNTAQSNWQGVQVTGTLTAEPNYAYGMGVIPEENSIMIYGGSGTNIPGKLLDNTVMLYNASSNRWKSLPEPQTSLVQVYTASCSRGGDDHKAYVFGGRSSAKDVYPPFTRELNIYDFTTSMWDKGPSLPENMGVRYRTPTTLAGKDLYYIGGMTANYTQTNIITQDIMIPMSEILIYHIEDMTWEIKQTTGTDTPQPRISHTIAAINETTPIPGDFCYTLDTSSMTWKKQDPIGPGPGPLYGHAAVFADDSPLLFVMFGVNKAGAVQNRFGVLDTDEWKWVDQYNSPYPPQDESDGSNGPSGSSSNGSLSSGAIAGIVVGCVAGVALLVAFCFIRKRRNRNAKNEKNVFNGEANVTNINNGAPARGGIGSFKPEDASNVIPNATLFPLLPVETAPPYRGNIPNEVDPPIVLSGENIINGQAVPRPQNRRPVKPDGE</sequence>
<evidence type="ECO:0008006" key="8">
    <source>
        <dbReference type="Google" id="ProtNLM"/>
    </source>
</evidence>
<dbReference type="PANTHER" id="PTHR46093">
    <property type="entry name" value="ACYL-COA-BINDING DOMAIN-CONTAINING PROTEIN 5"/>
    <property type="match status" value="1"/>
</dbReference>
<comment type="caution">
    <text evidence="6">The sequence shown here is derived from an EMBL/GenBank/DDBJ whole genome shotgun (WGS) entry which is preliminary data.</text>
</comment>
<accession>A0A8H7VGD7</accession>
<dbReference type="CDD" id="cd12087">
    <property type="entry name" value="TM_EGFR-like"/>
    <property type="match status" value="1"/>
</dbReference>
<name>A0A8H7VGD7_9FUNG</name>
<reference evidence="6 7" key="1">
    <citation type="submission" date="2020-12" db="EMBL/GenBank/DDBJ databases">
        <title>Metabolic potential, ecology and presence of endohyphal bacteria is reflected in genomic diversity of Mucoromycotina.</title>
        <authorList>
            <person name="Muszewska A."/>
            <person name="Okrasinska A."/>
            <person name="Steczkiewicz K."/>
            <person name="Drgas O."/>
            <person name="Orlowska M."/>
            <person name="Perlinska-Lenart U."/>
            <person name="Aleksandrzak-Piekarczyk T."/>
            <person name="Szatraj K."/>
            <person name="Zielenkiewicz U."/>
            <person name="Pilsyk S."/>
            <person name="Malc E."/>
            <person name="Mieczkowski P."/>
            <person name="Kruszewska J.S."/>
            <person name="Biernat P."/>
            <person name="Pawlowska J."/>
        </authorList>
    </citation>
    <scope>NUCLEOTIDE SEQUENCE [LARGE SCALE GENOMIC DNA]</scope>
    <source>
        <strain evidence="6 7">CBS 142.35</strain>
    </source>
</reference>
<evidence type="ECO:0000256" key="3">
    <source>
        <dbReference type="SAM" id="MobiDB-lite"/>
    </source>
</evidence>
<evidence type="ECO:0000256" key="1">
    <source>
        <dbReference type="ARBA" id="ARBA00022441"/>
    </source>
</evidence>
<keyword evidence="7" id="KW-1185">Reference proteome</keyword>
<keyword evidence="4" id="KW-0812">Transmembrane</keyword>
<feature type="region of interest" description="Disordered" evidence="3">
    <location>
        <begin position="481"/>
        <end position="501"/>
    </location>
</feature>
<evidence type="ECO:0000256" key="4">
    <source>
        <dbReference type="SAM" id="Phobius"/>
    </source>
</evidence>
<feature type="chain" id="PRO_5034380664" description="Kelch repeat protein" evidence="5">
    <location>
        <begin position="20"/>
        <end position="501"/>
    </location>
</feature>
<dbReference type="EMBL" id="JAEPRB010000684">
    <property type="protein sequence ID" value="KAG2213549.1"/>
    <property type="molecule type" value="Genomic_DNA"/>
</dbReference>
<keyword evidence="4" id="KW-0472">Membrane</keyword>
<feature type="transmembrane region" description="Helical" evidence="4">
    <location>
        <begin position="378"/>
        <end position="399"/>
    </location>
</feature>